<sequence>MKSCGLIPIAAKEFTDHLCSKNFLLIAGILVLICTVGLIGGLSDYREDLDEYNERLSVAGSEEGPGFMSERPSILSIFVSIGAQMSVLGAILGIALGFDLITKEKESKSLKQLLSHPIYRDEVINGKALGSAAALLLPLGAVLAVAFAALLIFGIVPDPTEFSLILVFGAVTALMILTYFSVALLMSTVAKNSGTALIYSLIVFVAFTMLVPVATNDAVMETVIGEPPELPTSAYLPDIQSTGDEKMEVAVRAIDTESAEWQQFREARREYEERRGAVNDLLSLLSPSLNYEAILGIFGRVSASMTVTTVMQNGGGSVLIGDAGSVDPASGVAGVGMNVLALIAFPAVFFGLAYSRFMRLDIR</sequence>
<dbReference type="PANTHER" id="PTHR43471:SF13">
    <property type="entry name" value="ABC-2 TYPE TRANSPORT SYSTEM PERMEASE PROTEIN"/>
    <property type="match status" value="1"/>
</dbReference>
<evidence type="ECO:0000313" key="3">
    <source>
        <dbReference type="Proteomes" id="UP001626603"/>
    </source>
</evidence>
<dbReference type="GO" id="GO:0005886">
    <property type="term" value="C:plasma membrane"/>
    <property type="evidence" value="ECO:0007669"/>
    <property type="project" value="UniProtKB-SubCell"/>
</dbReference>
<organism evidence="2 3">
    <name type="scientific">Methanoculleus palmolei</name>
    <dbReference type="NCBI Taxonomy" id="72612"/>
    <lineage>
        <taxon>Archaea</taxon>
        <taxon>Methanobacteriati</taxon>
        <taxon>Methanobacteriota</taxon>
        <taxon>Stenosarchaea group</taxon>
        <taxon>Methanomicrobia</taxon>
        <taxon>Methanomicrobiales</taxon>
        <taxon>Methanomicrobiaceae</taxon>
        <taxon>Methanoculleus</taxon>
    </lineage>
</organism>
<name>A0ABD8A6F9_9EURY</name>
<dbReference type="Proteomes" id="UP001626603">
    <property type="component" value="Chromosome"/>
</dbReference>
<keyword evidence="3" id="KW-1185">Reference proteome</keyword>
<dbReference type="EMBL" id="CP137641">
    <property type="protein sequence ID" value="WOX55137.1"/>
    <property type="molecule type" value="Genomic_DNA"/>
</dbReference>
<feature type="transmembrane region" description="Helical" evidence="1">
    <location>
        <begin position="22"/>
        <end position="42"/>
    </location>
</feature>
<dbReference type="AlphaFoldDB" id="A0ABD8A6F9"/>
<feature type="transmembrane region" description="Helical" evidence="1">
    <location>
        <begin position="74"/>
        <end position="101"/>
    </location>
</feature>
<dbReference type="Pfam" id="PF12679">
    <property type="entry name" value="ABC2_membrane_2"/>
    <property type="match status" value="1"/>
</dbReference>
<gene>
    <name evidence="2" type="ORF">R6Y95_06595</name>
</gene>
<keyword evidence="1" id="KW-1133">Transmembrane helix</keyword>
<evidence type="ECO:0000256" key="1">
    <source>
        <dbReference type="SAM" id="Phobius"/>
    </source>
</evidence>
<feature type="transmembrane region" description="Helical" evidence="1">
    <location>
        <begin position="162"/>
        <end position="185"/>
    </location>
</feature>
<evidence type="ECO:0000313" key="2">
    <source>
        <dbReference type="EMBL" id="WOX55137.1"/>
    </source>
</evidence>
<feature type="transmembrane region" description="Helical" evidence="1">
    <location>
        <begin position="335"/>
        <end position="354"/>
    </location>
</feature>
<dbReference type="PANTHER" id="PTHR43471">
    <property type="entry name" value="ABC TRANSPORTER PERMEASE"/>
    <property type="match status" value="1"/>
</dbReference>
<feature type="transmembrane region" description="Helical" evidence="1">
    <location>
        <begin position="134"/>
        <end position="156"/>
    </location>
</feature>
<keyword evidence="1" id="KW-0812">Transmembrane</keyword>
<protein>
    <submittedName>
        <fullName evidence="2">ABC transporter permease subunit</fullName>
    </submittedName>
</protein>
<keyword evidence="1" id="KW-0472">Membrane</keyword>
<accession>A0ABD8A6F9</accession>
<reference evidence="2 3" key="1">
    <citation type="submission" date="2023-10" db="EMBL/GenBank/DDBJ databases">
        <title>The complete genome sequence of Methanoculleus palmolei DSM 4273.</title>
        <authorList>
            <person name="Lai S.-J."/>
            <person name="You Y.-T."/>
            <person name="Chen S.-C."/>
        </authorList>
    </citation>
    <scope>NUCLEOTIDE SEQUENCE [LARGE SCALE GENOMIC DNA]</scope>
    <source>
        <strain evidence="2 3">DSM 4273</strain>
    </source>
</reference>
<feature type="transmembrane region" description="Helical" evidence="1">
    <location>
        <begin position="197"/>
        <end position="215"/>
    </location>
</feature>
<proteinExistence type="predicted"/>